<dbReference type="Pfam" id="PF03446">
    <property type="entry name" value="NAD_binding_2"/>
    <property type="match status" value="1"/>
</dbReference>
<dbReference type="Gene3D" id="1.10.1040.10">
    <property type="entry name" value="N-(1-d-carboxylethyl)-l-norvaline Dehydrogenase, domain 2"/>
    <property type="match status" value="1"/>
</dbReference>
<dbReference type="Proteomes" id="UP001265259">
    <property type="component" value="Unassembled WGS sequence"/>
</dbReference>
<dbReference type="Pfam" id="PF09130">
    <property type="entry name" value="DUF1932"/>
    <property type="match status" value="1"/>
</dbReference>
<dbReference type="InterPro" id="IPR008927">
    <property type="entry name" value="6-PGluconate_DH-like_C_sf"/>
</dbReference>
<dbReference type="SUPFAM" id="SSF51735">
    <property type="entry name" value="NAD(P)-binding Rossmann-fold domains"/>
    <property type="match status" value="1"/>
</dbReference>
<sequence length="287" mass="29845">MTHIAILSAGEMGAAIGAALTAEGHAVATCLEGRGGETRDRAAEAGLRDVPLEDLVTGCDLFLSILPPADALGLATQVAGIAGRSGAAFAYVDCNAISPETAAAVAACFEETAVTFVDAGVVGMPPSGGRRPRLYVSGPDVPALRRLDGVAVDLRPLGEDIGKASALKMSYASITKGVNALLLAAFQTAEAHELLDDLAEELGQSQPELFSRAESSIPSLPADAGRWVAEMRQIAETYARAGQPAGFHDAAAEVMERLATSPYGAETRRTRDRSRDMRATIRGLKDV</sequence>
<evidence type="ECO:0000313" key="4">
    <source>
        <dbReference type="EMBL" id="MDT0681333.1"/>
    </source>
</evidence>
<feature type="region of interest" description="Disordered" evidence="1">
    <location>
        <begin position="263"/>
        <end position="287"/>
    </location>
</feature>
<feature type="domain" description="Phosphogluconate dehydrogenase NAD-binding putative C-terminal" evidence="3">
    <location>
        <begin position="189"/>
        <end position="258"/>
    </location>
</feature>
<dbReference type="InterPro" id="IPR015814">
    <property type="entry name" value="Pgluconate_DH_NAD-bd_C"/>
</dbReference>
<evidence type="ECO:0000256" key="1">
    <source>
        <dbReference type="SAM" id="MobiDB-lite"/>
    </source>
</evidence>
<reference evidence="4 5" key="1">
    <citation type="submission" date="2023-09" db="EMBL/GenBank/DDBJ databases">
        <authorList>
            <person name="Rey-Velasco X."/>
        </authorList>
    </citation>
    <scope>NUCLEOTIDE SEQUENCE [LARGE SCALE GENOMIC DNA]</scope>
    <source>
        <strain evidence="4 5">F158</strain>
    </source>
</reference>
<evidence type="ECO:0000259" key="3">
    <source>
        <dbReference type="Pfam" id="PF09130"/>
    </source>
</evidence>
<evidence type="ECO:0000313" key="5">
    <source>
        <dbReference type="Proteomes" id="UP001265259"/>
    </source>
</evidence>
<feature type="domain" description="6-phosphogluconate dehydrogenase NADP-binding" evidence="2">
    <location>
        <begin position="4"/>
        <end position="123"/>
    </location>
</feature>
<dbReference type="EMBL" id="JAVRHL010000001">
    <property type="protein sequence ID" value="MDT0681333.1"/>
    <property type="molecule type" value="Genomic_DNA"/>
</dbReference>
<name>A0ABU3DCA7_9RHOB</name>
<dbReference type="RefSeq" id="WP_311688933.1">
    <property type="nucleotide sequence ID" value="NZ_JAVRHL010000001.1"/>
</dbReference>
<dbReference type="Gene3D" id="3.40.50.720">
    <property type="entry name" value="NAD(P)-binding Rossmann-like Domain"/>
    <property type="match status" value="1"/>
</dbReference>
<keyword evidence="5" id="KW-1185">Reference proteome</keyword>
<comment type="caution">
    <text evidence="4">The sequence shown here is derived from an EMBL/GenBank/DDBJ whole genome shotgun (WGS) entry which is preliminary data.</text>
</comment>
<organism evidence="4 5">
    <name type="scientific">Tropicimonas omnivorans</name>
    <dbReference type="NCBI Taxonomy" id="3075590"/>
    <lineage>
        <taxon>Bacteria</taxon>
        <taxon>Pseudomonadati</taxon>
        <taxon>Pseudomonadota</taxon>
        <taxon>Alphaproteobacteria</taxon>
        <taxon>Rhodobacterales</taxon>
        <taxon>Roseobacteraceae</taxon>
        <taxon>Tropicimonas</taxon>
    </lineage>
</organism>
<protein>
    <submittedName>
        <fullName evidence="4">DUF1932 domain-containing protein</fullName>
    </submittedName>
</protein>
<evidence type="ECO:0000259" key="2">
    <source>
        <dbReference type="Pfam" id="PF03446"/>
    </source>
</evidence>
<dbReference type="InterPro" id="IPR006115">
    <property type="entry name" value="6PGDH_NADP-bd"/>
</dbReference>
<feature type="compositionally biased region" description="Basic and acidic residues" evidence="1">
    <location>
        <begin position="266"/>
        <end position="287"/>
    </location>
</feature>
<dbReference type="InterPro" id="IPR013328">
    <property type="entry name" value="6PGD_dom2"/>
</dbReference>
<proteinExistence type="predicted"/>
<accession>A0ABU3DCA7</accession>
<dbReference type="InterPro" id="IPR036291">
    <property type="entry name" value="NAD(P)-bd_dom_sf"/>
</dbReference>
<gene>
    <name evidence="4" type="ORF">RM543_01450</name>
</gene>
<dbReference type="SUPFAM" id="SSF48179">
    <property type="entry name" value="6-phosphogluconate dehydrogenase C-terminal domain-like"/>
    <property type="match status" value="1"/>
</dbReference>